<organism evidence="1 3">
    <name type="scientific">Alteromonas australica</name>
    <dbReference type="NCBI Taxonomy" id="589873"/>
    <lineage>
        <taxon>Bacteria</taxon>
        <taxon>Pseudomonadati</taxon>
        <taxon>Pseudomonadota</taxon>
        <taxon>Gammaproteobacteria</taxon>
        <taxon>Alteromonadales</taxon>
        <taxon>Alteromonadaceae</taxon>
        <taxon>Alteromonas/Salinimonas group</taxon>
        <taxon>Alteromonas</taxon>
    </lineage>
</organism>
<dbReference type="EMBL" id="DONK01000198">
    <property type="protein sequence ID" value="HBU52214.1"/>
    <property type="molecule type" value="Genomic_DNA"/>
</dbReference>
<name>A0A350P8T5_9ALTE</name>
<dbReference type="EMBL" id="DNAN01000643">
    <property type="protein sequence ID" value="HAW77702.1"/>
    <property type="molecule type" value="Genomic_DNA"/>
</dbReference>
<accession>A0A350P8T5</accession>
<evidence type="ECO:0000313" key="4">
    <source>
        <dbReference type="Proteomes" id="UP000264779"/>
    </source>
</evidence>
<proteinExistence type="predicted"/>
<evidence type="ECO:0000313" key="3">
    <source>
        <dbReference type="Proteomes" id="UP000263517"/>
    </source>
</evidence>
<comment type="caution">
    <text evidence="1">The sequence shown here is derived from an EMBL/GenBank/DDBJ whole genome shotgun (WGS) entry which is preliminary data.</text>
</comment>
<reference evidence="3 4" key="1">
    <citation type="journal article" date="2018" name="Nat. Biotechnol.">
        <title>A standardized bacterial taxonomy based on genome phylogeny substantially revises the tree of life.</title>
        <authorList>
            <person name="Parks D.H."/>
            <person name="Chuvochina M."/>
            <person name="Waite D.W."/>
            <person name="Rinke C."/>
            <person name="Skarshewski A."/>
            <person name="Chaumeil P.A."/>
            <person name="Hugenholtz P."/>
        </authorList>
    </citation>
    <scope>NUCLEOTIDE SEQUENCE [LARGE SCALE GENOMIC DNA]</scope>
    <source>
        <strain evidence="2">UBA11621</strain>
        <strain evidence="1">UBA11978</strain>
    </source>
</reference>
<gene>
    <name evidence="1" type="ORF">DCW74_18450</name>
    <name evidence="2" type="ORF">DEB45_13230</name>
</gene>
<sequence length="148" mass="16222">MILGKWGMLGVFGSPPTEDTALAKLAILDYELYFHGELVAFKDRANREIIKVKPSNGAGIAVCEDGYLDWENNSISKIEILCSDGVISTEGEQITVSESQLKARLGDLPLEPGANKWSLVFYVDSDKKGIVACHPGTKSYTPIKCWNL</sequence>
<dbReference type="RefSeq" id="WP_272965310.1">
    <property type="nucleotide sequence ID" value="NZ_CALBIY010000020.1"/>
</dbReference>
<dbReference type="AlphaFoldDB" id="A0A350P8T5"/>
<dbReference type="Proteomes" id="UP000264779">
    <property type="component" value="Unassembled WGS sequence"/>
</dbReference>
<evidence type="ECO:0000313" key="1">
    <source>
        <dbReference type="EMBL" id="HAW77702.1"/>
    </source>
</evidence>
<evidence type="ECO:0000313" key="2">
    <source>
        <dbReference type="EMBL" id="HBU52214.1"/>
    </source>
</evidence>
<protein>
    <submittedName>
        <fullName evidence="1">Uncharacterized protein</fullName>
    </submittedName>
</protein>
<dbReference type="Proteomes" id="UP000263517">
    <property type="component" value="Unassembled WGS sequence"/>
</dbReference>